<comment type="caution">
    <text evidence="1">The sequence shown here is derived from an EMBL/GenBank/DDBJ whole genome shotgun (WGS) entry which is preliminary data.</text>
</comment>
<evidence type="ECO:0000313" key="1">
    <source>
        <dbReference type="EMBL" id="MDP8187099.1"/>
    </source>
</evidence>
<reference evidence="1" key="1">
    <citation type="journal article" date="2023" name="Front. Microbiol.">
        <title>Phylogeography and host specificity of Pasteurellaceae pathogenic to sea-farmed fish in the north-east Atlantic.</title>
        <authorList>
            <person name="Gulla S."/>
            <person name="Colquhoun D.J."/>
            <person name="Olsen A.B."/>
            <person name="Spilsberg B."/>
            <person name="Lagesen K."/>
            <person name="Aakesson C.P."/>
            <person name="Strom S."/>
            <person name="Manji F."/>
            <person name="Birkbeck T.H."/>
            <person name="Nilsen H.K."/>
        </authorList>
    </citation>
    <scope>NUCLEOTIDE SEQUENCE</scope>
    <source>
        <strain evidence="1">VIB1234</strain>
    </source>
</reference>
<proteinExistence type="predicted"/>
<evidence type="ECO:0000313" key="2">
    <source>
        <dbReference type="Proteomes" id="UP001230466"/>
    </source>
</evidence>
<protein>
    <submittedName>
        <fullName evidence="1">DUF6088 family protein</fullName>
    </submittedName>
</protein>
<accession>A0AAW8CL71</accession>
<dbReference type="RefSeq" id="WP_211597681.1">
    <property type="nucleotide sequence ID" value="NZ_JAGRQI010000007.1"/>
</dbReference>
<dbReference type="Pfam" id="PF19570">
    <property type="entry name" value="DUF6088"/>
    <property type="match status" value="1"/>
</dbReference>
<dbReference type="Proteomes" id="UP001230466">
    <property type="component" value="Unassembled WGS sequence"/>
</dbReference>
<dbReference type="InterPro" id="IPR045738">
    <property type="entry name" value="DUF6088"/>
</dbReference>
<dbReference type="AlphaFoldDB" id="A0AAW8CL71"/>
<dbReference type="EMBL" id="JASAYJ010000008">
    <property type="protein sequence ID" value="MDP8187099.1"/>
    <property type="molecule type" value="Genomic_DNA"/>
</dbReference>
<organism evidence="1 2">
    <name type="scientific">Pasteurella atlantica</name>
    <dbReference type="NCBI Taxonomy" id="2827233"/>
    <lineage>
        <taxon>Bacteria</taxon>
        <taxon>Pseudomonadati</taxon>
        <taxon>Pseudomonadota</taxon>
        <taxon>Gammaproteobacteria</taxon>
        <taxon>Pasteurellales</taxon>
        <taxon>Pasteurellaceae</taxon>
        <taxon>Pasteurella</taxon>
    </lineage>
</organism>
<name>A0AAW8CL71_9PAST</name>
<gene>
    <name evidence="1" type="ORF">QJU78_04840</name>
</gene>
<sequence>MSVAETTRTFISTVEDGRLFTYKDIPCPEKSSVAIELSRLFKKGVIKKVSKGKFYKPKKRSFGELEPSSIEKIESLITSTDDIVYETGCNVFRKLGLTTQVANEITLATNKPYKKVSIDNINVKFVPIRVNAQKDDIYLLQILDALKDIKRIPATTPTETVQRIAKIIGSLSSQELEKMVSLALKYTPRTRALLGAILQSLGEVLYLDRLKSSLNPLTSYKIELNKEVLQNTRDWNII</sequence>